<dbReference type="Proteomes" id="UP001321249">
    <property type="component" value="Unassembled WGS sequence"/>
</dbReference>
<evidence type="ECO:0000259" key="8">
    <source>
        <dbReference type="PROSITE" id="PS50928"/>
    </source>
</evidence>
<dbReference type="CDD" id="cd06261">
    <property type="entry name" value="TM_PBP2"/>
    <property type="match status" value="1"/>
</dbReference>
<keyword evidence="11" id="KW-1185">Reference proteome</keyword>
<dbReference type="GO" id="GO:0055085">
    <property type="term" value="P:transmembrane transport"/>
    <property type="evidence" value="ECO:0007669"/>
    <property type="project" value="InterPro"/>
</dbReference>
<dbReference type="InterPro" id="IPR035906">
    <property type="entry name" value="MetI-like_sf"/>
</dbReference>
<evidence type="ECO:0000256" key="5">
    <source>
        <dbReference type="ARBA" id="ARBA00022989"/>
    </source>
</evidence>
<sequence length="311" mass="34591">MRRFIIRRFIFSLVSIVVATLAVFLLSRAAGDPLLLYATSGYGLTPESEAALRKRLALDRAVPVQYALWLGRTLKGDMGETIRDRKPVSRVVTQRLPSTLHLGATAFILSFVVGIPLGILSAVKRGSIWDYVGRFFALLGQAVPQFWLGLVLIMLFAVKWQVFPAGLKGDSIWDVKHLVLPTITLASGGFAFYMRITRTAMLEVLDSEYVRLARAKGVGNNMVIWKHAFKNALIQPLTGMTLGLTFFLTGSVLVETIFAWPGMGQMAIDAVNANDFPVLQGVVFFFTILFVGMTFITDLLYAYIDPRIRYD</sequence>
<dbReference type="Proteomes" id="UP001219901">
    <property type="component" value="Chromosome"/>
</dbReference>
<dbReference type="SUPFAM" id="SSF161098">
    <property type="entry name" value="MetI-like"/>
    <property type="match status" value="1"/>
</dbReference>
<feature type="transmembrane region" description="Helical" evidence="7">
    <location>
        <begin position="240"/>
        <end position="262"/>
    </location>
</feature>
<protein>
    <submittedName>
        <fullName evidence="10">ABC transporter permease subunit</fullName>
    </submittedName>
</protein>
<feature type="domain" description="ABC transmembrane type-1" evidence="8">
    <location>
        <begin position="96"/>
        <end position="301"/>
    </location>
</feature>
<feature type="transmembrane region" description="Helical" evidence="7">
    <location>
        <begin position="135"/>
        <end position="158"/>
    </location>
</feature>
<feature type="transmembrane region" description="Helical" evidence="7">
    <location>
        <begin position="282"/>
        <end position="304"/>
    </location>
</feature>
<feature type="transmembrane region" description="Helical" evidence="7">
    <location>
        <begin position="100"/>
        <end position="123"/>
    </location>
</feature>
<dbReference type="RefSeq" id="WP_342822991.1">
    <property type="nucleotide sequence ID" value="NZ_CP046146.1"/>
</dbReference>
<dbReference type="Pfam" id="PF19300">
    <property type="entry name" value="BPD_transp_1_N"/>
    <property type="match status" value="1"/>
</dbReference>
<evidence type="ECO:0000256" key="7">
    <source>
        <dbReference type="RuleBase" id="RU363032"/>
    </source>
</evidence>
<comment type="similarity">
    <text evidence="7">Belongs to the binding-protein-dependent transport system permease family.</text>
</comment>
<dbReference type="Pfam" id="PF00528">
    <property type="entry name" value="BPD_transp_1"/>
    <property type="match status" value="1"/>
</dbReference>
<keyword evidence="6 7" id="KW-0472">Membrane</keyword>
<keyword evidence="3" id="KW-1003">Cell membrane</keyword>
<dbReference type="InterPro" id="IPR000515">
    <property type="entry name" value="MetI-like"/>
</dbReference>
<keyword evidence="2 7" id="KW-0813">Transport</keyword>
<reference evidence="11 12" key="1">
    <citation type="submission" date="2019-11" db="EMBL/GenBank/DDBJ databases">
        <authorList>
            <person name="Cho J.-C."/>
        </authorList>
    </citation>
    <scope>NUCLEOTIDE SEQUENCE [LARGE SCALE GENOMIC DNA]</scope>
    <source>
        <strain evidence="10 11">JH1073</strain>
        <strain evidence="9 12">JH702</strain>
    </source>
</reference>
<accession>A0AAJ5ZEA0</accession>
<organism evidence="10 11">
    <name type="scientific">Candidatus Lucifugimonas marina</name>
    <dbReference type="NCBI Taxonomy" id="3038979"/>
    <lineage>
        <taxon>Bacteria</taxon>
        <taxon>Bacillati</taxon>
        <taxon>Chloroflexota</taxon>
        <taxon>Dehalococcoidia</taxon>
        <taxon>SAR202 cluster</taxon>
        <taxon>Candidatus Lucifugimonadales</taxon>
        <taxon>Candidatus Lucifugimonadaceae</taxon>
        <taxon>Candidatus Lucifugimonas</taxon>
    </lineage>
</organism>
<dbReference type="GO" id="GO:0005886">
    <property type="term" value="C:plasma membrane"/>
    <property type="evidence" value="ECO:0007669"/>
    <property type="project" value="UniProtKB-SubCell"/>
</dbReference>
<evidence type="ECO:0000256" key="6">
    <source>
        <dbReference type="ARBA" id="ARBA00023136"/>
    </source>
</evidence>
<comment type="subcellular location">
    <subcellularLocation>
        <location evidence="1 7">Cell membrane</location>
        <topology evidence="1 7">Multi-pass membrane protein</topology>
    </subcellularLocation>
</comment>
<evidence type="ECO:0000313" key="12">
    <source>
        <dbReference type="Proteomes" id="UP001321249"/>
    </source>
</evidence>
<feature type="transmembrane region" description="Helical" evidence="7">
    <location>
        <begin position="178"/>
        <end position="196"/>
    </location>
</feature>
<evidence type="ECO:0000313" key="11">
    <source>
        <dbReference type="Proteomes" id="UP001219901"/>
    </source>
</evidence>
<dbReference type="AlphaFoldDB" id="A0AAJ5ZEA0"/>
<dbReference type="PANTHER" id="PTHR43163:SF6">
    <property type="entry name" value="DIPEPTIDE TRANSPORT SYSTEM PERMEASE PROTEIN DPPB-RELATED"/>
    <property type="match status" value="1"/>
</dbReference>
<evidence type="ECO:0000256" key="4">
    <source>
        <dbReference type="ARBA" id="ARBA00022692"/>
    </source>
</evidence>
<dbReference type="EMBL" id="WMBE01000001">
    <property type="protein sequence ID" value="MDG0865900.1"/>
    <property type="molecule type" value="Genomic_DNA"/>
</dbReference>
<evidence type="ECO:0000256" key="1">
    <source>
        <dbReference type="ARBA" id="ARBA00004651"/>
    </source>
</evidence>
<dbReference type="PROSITE" id="PS50928">
    <property type="entry name" value="ABC_TM1"/>
    <property type="match status" value="1"/>
</dbReference>
<dbReference type="Gene3D" id="1.10.3720.10">
    <property type="entry name" value="MetI-like"/>
    <property type="match status" value="1"/>
</dbReference>
<evidence type="ECO:0000313" key="9">
    <source>
        <dbReference type="EMBL" id="MDG0865900.1"/>
    </source>
</evidence>
<dbReference type="InterPro" id="IPR045621">
    <property type="entry name" value="BPD_transp_1_N"/>
</dbReference>
<name>A0AAJ5ZEA0_9CHLR</name>
<dbReference type="EMBL" id="CP046147">
    <property type="protein sequence ID" value="WFG39370.1"/>
    <property type="molecule type" value="Genomic_DNA"/>
</dbReference>
<dbReference type="PANTHER" id="PTHR43163">
    <property type="entry name" value="DIPEPTIDE TRANSPORT SYSTEM PERMEASE PROTEIN DPPB-RELATED"/>
    <property type="match status" value="1"/>
</dbReference>
<evidence type="ECO:0000256" key="2">
    <source>
        <dbReference type="ARBA" id="ARBA00022448"/>
    </source>
</evidence>
<reference evidence="11" key="3">
    <citation type="submission" date="2023-06" db="EMBL/GenBank/DDBJ databases">
        <title>Pangenomics reveal diversification of enzyme families and niche specialization in globally abundant SAR202 bacteria.</title>
        <authorList>
            <person name="Saw J.H.W."/>
        </authorList>
    </citation>
    <scope>NUCLEOTIDE SEQUENCE [LARGE SCALE GENOMIC DNA]</scope>
    <source>
        <strain evidence="11">JH1073</strain>
    </source>
</reference>
<keyword evidence="4 7" id="KW-0812">Transmembrane</keyword>
<proteinExistence type="inferred from homology"/>
<keyword evidence="5 7" id="KW-1133">Transmembrane helix</keyword>
<reference evidence="10" key="2">
    <citation type="journal article" date="2023" name="Nat. Commun.">
        <title>Cultivation of marine bacteria of the SAR202 clade.</title>
        <authorList>
            <person name="Lim Y."/>
            <person name="Seo J.H."/>
            <person name="Giovannoni S.J."/>
            <person name="Kang I."/>
            <person name="Cho J.C."/>
        </authorList>
    </citation>
    <scope>NUCLEOTIDE SEQUENCE</scope>
    <source>
        <strain evidence="10">JH1073</strain>
    </source>
</reference>
<gene>
    <name evidence="9" type="ORF">GKO46_02290</name>
    <name evidence="10" type="ORF">GKO48_06970</name>
</gene>
<evidence type="ECO:0000313" key="10">
    <source>
        <dbReference type="EMBL" id="WFG39370.1"/>
    </source>
</evidence>
<evidence type="ECO:0000256" key="3">
    <source>
        <dbReference type="ARBA" id="ARBA00022475"/>
    </source>
</evidence>